<reference evidence="1" key="1">
    <citation type="submission" date="2018-05" db="EMBL/GenBank/DDBJ databases">
        <authorList>
            <person name="Lanie J.A."/>
            <person name="Ng W.-L."/>
            <person name="Kazmierczak K.M."/>
            <person name="Andrzejewski T.M."/>
            <person name="Davidsen T.M."/>
            <person name="Wayne K.J."/>
            <person name="Tettelin H."/>
            <person name="Glass J.I."/>
            <person name="Rusch D."/>
            <person name="Podicherti R."/>
            <person name="Tsui H.-C.T."/>
            <person name="Winkler M.E."/>
        </authorList>
    </citation>
    <scope>NUCLEOTIDE SEQUENCE</scope>
</reference>
<gene>
    <name evidence="1" type="ORF">METZ01_LOCUS84828</name>
</gene>
<evidence type="ECO:0000313" key="1">
    <source>
        <dbReference type="EMBL" id="SVA31974.1"/>
    </source>
</evidence>
<organism evidence="1">
    <name type="scientific">marine metagenome</name>
    <dbReference type="NCBI Taxonomy" id="408172"/>
    <lineage>
        <taxon>unclassified sequences</taxon>
        <taxon>metagenomes</taxon>
        <taxon>ecological metagenomes</taxon>
    </lineage>
</organism>
<feature type="non-terminal residue" evidence="1">
    <location>
        <position position="162"/>
    </location>
</feature>
<sequence length="162" mass="17614">VTDRLVRISATLLASVALALVPVWATGQQDTPRPVPESPPPLALTPAEYNNTIADLLGFPRDGARWPSRPAIADTLSPRRAASKGVFLPPPPPPVWPWRFPTEPGTDGFEGIAEGQNPSSYQVEELHLAAMHFASFALISPTFFTCSEWDTLATIAQQRCAW</sequence>
<protein>
    <submittedName>
        <fullName evidence="1">Uncharacterized protein</fullName>
    </submittedName>
</protein>
<dbReference type="EMBL" id="UINC01007199">
    <property type="protein sequence ID" value="SVA31974.1"/>
    <property type="molecule type" value="Genomic_DNA"/>
</dbReference>
<name>A0A381UVH7_9ZZZZ</name>
<proteinExistence type="predicted"/>
<dbReference type="AlphaFoldDB" id="A0A381UVH7"/>
<feature type="non-terminal residue" evidence="1">
    <location>
        <position position="1"/>
    </location>
</feature>
<accession>A0A381UVH7</accession>